<organism evidence="11 12">
    <name type="scientific">Zasmidium cellare</name>
    <name type="common">Wine cellar mold</name>
    <name type="synonym">Racodium cellare</name>
    <dbReference type="NCBI Taxonomy" id="395010"/>
    <lineage>
        <taxon>Eukaryota</taxon>
        <taxon>Fungi</taxon>
        <taxon>Dikarya</taxon>
        <taxon>Ascomycota</taxon>
        <taxon>Pezizomycotina</taxon>
        <taxon>Dothideomycetes</taxon>
        <taxon>Dothideomycetidae</taxon>
        <taxon>Mycosphaerellales</taxon>
        <taxon>Mycosphaerellaceae</taxon>
        <taxon>Zasmidium</taxon>
    </lineage>
</organism>
<reference evidence="11 12" key="1">
    <citation type="journal article" date="2023" name="G3 (Bethesda)">
        <title>A chromosome-level genome assembly of Zasmidium syzygii isolated from banana leaves.</title>
        <authorList>
            <person name="van Westerhoven A.C."/>
            <person name="Mehrabi R."/>
            <person name="Talebi R."/>
            <person name="Steentjes M.B.F."/>
            <person name="Corcolon B."/>
            <person name="Chong P.A."/>
            <person name="Kema G.H.J."/>
            <person name="Seidl M.F."/>
        </authorList>
    </citation>
    <scope>NUCLEOTIDE SEQUENCE [LARGE SCALE GENOMIC DNA]</scope>
    <source>
        <strain evidence="11 12">P124</strain>
    </source>
</reference>
<feature type="compositionally biased region" description="Low complexity" evidence="8">
    <location>
        <begin position="352"/>
        <end position="381"/>
    </location>
</feature>
<evidence type="ECO:0000313" key="12">
    <source>
        <dbReference type="Proteomes" id="UP001305779"/>
    </source>
</evidence>
<evidence type="ECO:0000256" key="6">
    <source>
        <dbReference type="ARBA" id="ARBA00023295"/>
    </source>
</evidence>
<keyword evidence="5 7" id="KW-0378">Hydrolase</keyword>
<dbReference type="EMBL" id="JAXOVC010000005">
    <property type="protein sequence ID" value="KAK4501221.1"/>
    <property type="molecule type" value="Genomic_DNA"/>
</dbReference>
<dbReference type="Pfam" id="PF00150">
    <property type="entry name" value="Cellulase"/>
    <property type="match status" value="1"/>
</dbReference>
<dbReference type="InterPro" id="IPR035971">
    <property type="entry name" value="CBD_sf"/>
</dbReference>
<feature type="domain" description="CBM1" evidence="10">
    <location>
        <begin position="375"/>
        <end position="411"/>
    </location>
</feature>
<comment type="similarity">
    <text evidence="2 7">Belongs to the glycosyl hydrolase 5 (cellulase A) family.</text>
</comment>
<dbReference type="PANTHER" id="PTHR34142:SF1">
    <property type="entry name" value="GLYCOSIDE HYDROLASE FAMILY 5 DOMAIN-CONTAINING PROTEIN"/>
    <property type="match status" value="1"/>
</dbReference>
<comment type="catalytic activity">
    <reaction evidence="1">
        <text>Endohydrolysis of (1-&gt;4)-beta-D-glucosidic linkages in cellulose, lichenin and cereal beta-D-glucans.</text>
        <dbReference type="EC" id="3.2.1.4"/>
    </reaction>
</comment>
<dbReference type="SUPFAM" id="SSF57180">
    <property type="entry name" value="Cellulose-binding domain"/>
    <property type="match status" value="2"/>
</dbReference>
<gene>
    <name evidence="11" type="ORF">PRZ48_007028</name>
</gene>
<protein>
    <recommendedName>
        <fullName evidence="3">cellulase</fullName>
        <ecNumber evidence="3">3.2.1.4</ecNumber>
    </recommendedName>
</protein>
<feature type="signal peptide" evidence="9">
    <location>
        <begin position="1"/>
        <end position="18"/>
    </location>
</feature>
<comment type="caution">
    <text evidence="11">The sequence shown here is derived from an EMBL/GenBank/DDBJ whole genome shotgun (WGS) entry which is preliminary data.</text>
</comment>
<evidence type="ECO:0000256" key="1">
    <source>
        <dbReference type="ARBA" id="ARBA00000966"/>
    </source>
</evidence>
<feature type="region of interest" description="Disordered" evidence="8">
    <location>
        <begin position="343"/>
        <end position="382"/>
    </location>
</feature>
<dbReference type="SMART" id="SM00236">
    <property type="entry name" value="fCBD"/>
    <property type="match status" value="2"/>
</dbReference>
<keyword evidence="4 9" id="KW-0732">Signal</keyword>
<evidence type="ECO:0000256" key="3">
    <source>
        <dbReference type="ARBA" id="ARBA00012601"/>
    </source>
</evidence>
<accession>A0ABR0EJ01</accession>
<feature type="chain" id="PRO_5045869098" description="cellulase" evidence="9">
    <location>
        <begin position="19"/>
        <end position="467"/>
    </location>
</feature>
<keyword evidence="12" id="KW-1185">Reference proteome</keyword>
<evidence type="ECO:0000256" key="4">
    <source>
        <dbReference type="ARBA" id="ARBA00022729"/>
    </source>
</evidence>
<feature type="domain" description="CBM1" evidence="10">
    <location>
        <begin position="431"/>
        <end position="467"/>
    </location>
</feature>
<dbReference type="PROSITE" id="PS00562">
    <property type="entry name" value="CBM1_1"/>
    <property type="match status" value="1"/>
</dbReference>
<dbReference type="InterPro" id="IPR017853">
    <property type="entry name" value="GH"/>
</dbReference>
<dbReference type="Pfam" id="PF00734">
    <property type="entry name" value="CBM_1"/>
    <property type="match status" value="2"/>
</dbReference>
<dbReference type="SUPFAM" id="SSF51445">
    <property type="entry name" value="(Trans)glycosidases"/>
    <property type="match status" value="1"/>
</dbReference>
<dbReference type="PANTHER" id="PTHR34142">
    <property type="entry name" value="ENDO-BETA-1,4-GLUCANASE A"/>
    <property type="match status" value="1"/>
</dbReference>
<evidence type="ECO:0000256" key="8">
    <source>
        <dbReference type="SAM" id="MobiDB-lite"/>
    </source>
</evidence>
<dbReference type="Proteomes" id="UP001305779">
    <property type="component" value="Unassembled WGS sequence"/>
</dbReference>
<evidence type="ECO:0000256" key="2">
    <source>
        <dbReference type="ARBA" id="ARBA00005641"/>
    </source>
</evidence>
<evidence type="ECO:0000256" key="7">
    <source>
        <dbReference type="RuleBase" id="RU361153"/>
    </source>
</evidence>
<dbReference type="InterPro" id="IPR000254">
    <property type="entry name" value="CBD"/>
</dbReference>
<dbReference type="InterPro" id="IPR001547">
    <property type="entry name" value="Glyco_hydro_5"/>
</dbReference>
<evidence type="ECO:0000259" key="10">
    <source>
        <dbReference type="PROSITE" id="PS51164"/>
    </source>
</evidence>
<proteinExistence type="inferred from homology"/>
<sequence>MHSSTLLTTAALIGLAFAAPRSGLPKRASKLQWVGVNEACAEFTPEKRPGTYNVDYRFPDPASIQNFTSQGFNIIRVPTLMERMTPSGLSGALDSAYLGHLTDTVNTITNAGAYAIVDAHNYGRFNDAIITSTSDFQSWWSKVAGQFKGNRKVIFDTNNEYYGMDGSLVASLNQAAINGIRGAGATSQYIFVEGNQYTGAWTWTNGTGTDGKTNAETMGSLTDPSNKIIYEMHQYLDQYASGGEPPSCVSSTIGSERLVSATNWLRTNGKKGIIGEFAGGLDSTCEAAVSDMLSYMQSNTDVWMGAIWWAAGPWWGDRWYSVEPSSGGAYSHYVPVLKAALGGTVEPPPPGQTTTTTTTTPPPVTTTTTSNPSGPTQTQYGQCGGQGWNGPSTCPAGTYCSYQNEYYSQCIPGSGDSGPTTTTTTTAPAGPTQTQYGQCAGIGWAGPTQCPAGESCQYQNDYYSQCL</sequence>
<evidence type="ECO:0000256" key="5">
    <source>
        <dbReference type="ARBA" id="ARBA00022801"/>
    </source>
</evidence>
<keyword evidence="6 7" id="KW-0326">Glycosidase</keyword>
<name>A0ABR0EJ01_ZASCE</name>
<evidence type="ECO:0000313" key="11">
    <source>
        <dbReference type="EMBL" id="KAK4501221.1"/>
    </source>
</evidence>
<dbReference type="Gene3D" id="3.20.20.80">
    <property type="entry name" value="Glycosidases"/>
    <property type="match status" value="1"/>
</dbReference>
<dbReference type="EC" id="3.2.1.4" evidence="3"/>
<evidence type="ECO:0000256" key="9">
    <source>
        <dbReference type="SAM" id="SignalP"/>
    </source>
</evidence>
<dbReference type="PROSITE" id="PS51164">
    <property type="entry name" value="CBM1_2"/>
    <property type="match status" value="2"/>
</dbReference>